<name>A0AB39LL16_9ACTN</name>
<protein>
    <recommendedName>
        <fullName evidence="2">CopG family transcriptional regulator</fullName>
    </recommendedName>
</protein>
<evidence type="ECO:0008006" key="2">
    <source>
        <dbReference type="Google" id="ProtNLM"/>
    </source>
</evidence>
<gene>
    <name evidence="1" type="ORF">AB5J57_13005</name>
</gene>
<evidence type="ECO:0000313" key="1">
    <source>
        <dbReference type="EMBL" id="XDP94394.1"/>
    </source>
</evidence>
<dbReference type="EMBL" id="CP163429">
    <property type="protein sequence ID" value="XDP94394.1"/>
    <property type="molecule type" value="Genomic_DNA"/>
</dbReference>
<reference evidence="1" key="1">
    <citation type="submission" date="2024-07" db="EMBL/GenBank/DDBJ databases">
        <authorList>
            <person name="Yu S.T."/>
        </authorList>
    </citation>
    <scope>NUCLEOTIDE SEQUENCE</scope>
    <source>
        <strain evidence="1">R02</strain>
    </source>
</reference>
<proteinExistence type="predicted"/>
<accession>A0AB39LL16</accession>
<dbReference type="RefSeq" id="WP_369156185.1">
    <property type="nucleotide sequence ID" value="NZ_CP163429.1"/>
</dbReference>
<dbReference type="AlphaFoldDB" id="A0AB39LL16"/>
<sequence>MSELVLHPEPALAQALHDLADAQDRSPEDVALDALRRHLHEEGGRVRAVAEQIAAEHAELLRRLGE</sequence>
<organism evidence="1">
    <name type="scientific">Streptomyces sp. R02</name>
    <dbReference type="NCBI Taxonomy" id="3238623"/>
    <lineage>
        <taxon>Bacteria</taxon>
        <taxon>Bacillati</taxon>
        <taxon>Actinomycetota</taxon>
        <taxon>Actinomycetes</taxon>
        <taxon>Kitasatosporales</taxon>
        <taxon>Streptomycetaceae</taxon>
        <taxon>Streptomyces</taxon>
    </lineage>
</organism>